<name>A0A392SD54_9FABA</name>
<feature type="non-terminal residue" evidence="1">
    <location>
        <position position="1"/>
    </location>
</feature>
<dbReference type="AlphaFoldDB" id="A0A392SD54"/>
<reference evidence="1 2" key="1">
    <citation type="journal article" date="2018" name="Front. Plant Sci.">
        <title>Red Clover (Trifolium pratense) and Zigzag Clover (T. medium) - A Picture of Genomic Similarities and Differences.</title>
        <authorList>
            <person name="Dluhosova J."/>
            <person name="Istvanek J."/>
            <person name="Nedelnik J."/>
            <person name="Repkova J."/>
        </authorList>
    </citation>
    <scope>NUCLEOTIDE SEQUENCE [LARGE SCALE GENOMIC DNA]</scope>
    <source>
        <strain evidence="2">cv. 10/8</strain>
        <tissue evidence="1">Leaf</tissue>
    </source>
</reference>
<sequence>ILEFMRLMKEEGVIITGDDIAKVSPLKERKDSSDSEEDLPAFEAIVTASTEGASDAQVFKGKKPVVANTTAATTKRKRAGKEKVEKIVEEKKKKVATSVSDKEKVTK</sequence>
<organism evidence="1 2">
    <name type="scientific">Trifolium medium</name>
    <dbReference type="NCBI Taxonomy" id="97028"/>
    <lineage>
        <taxon>Eukaryota</taxon>
        <taxon>Viridiplantae</taxon>
        <taxon>Streptophyta</taxon>
        <taxon>Embryophyta</taxon>
        <taxon>Tracheophyta</taxon>
        <taxon>Spermatophyta</taxon>
        <taxon>Magnoliopsida</taxon>
        <taxon>eudicotyledons</taxon>
        <taxon>Gunneridae</taxon>
        <taxon>Pentapetalae</taxon>
        <taxon>rosids</taxon>
        <taxon>fabids</taxon>
        <taxon>Fabales</taxon>
        <taxon>Fabaceae</taxon>
        <taxon>Papilionoideae</taxon>
        <taxon>50 kb inversion clade</taxon>
        <taxon>NPAAA clade</taxon>
        <taxon>Hologalegina</taxon>
        <taxon>IRL clade</taxon>
        <taxon>Trifolieae</taxon>
        <taxon>Trifolium</taxon>
    </lineage>
</organism>
<protein>
    <submittedName>
        <fullName evidence="1">Uncharacterized protein</fullName>
    </submittedName>
</protein>
<comment type="caution">
    <text evidence="1">The sequence shown here is derived from an EMBL/GenBank/DDBJ whole genome shotgun (WGS) entry which is preliminary data.</text>
</comment>
<dbReference type="Proteomes" id="UP000265520">
    <property type="component" value="Unassembled WGS sequence"/>
</dbReference>
<keyword evidence="2" id="KW-1185">Reference proteome</keyword>
<evidence type="ECO:0000313" key="2">
    <source>
        <dbReference type="Proteomes" id="UP000265520"/>
    </source>
</evidence>
<accession>A0A392SD54</accession>
<proteinExistence type="predicted"/>
<evidence type="ECO:0000313" key="1">
    <source>
        <dbReference type="EMBL" id="MCI45880.1"/>
    </source>
</evidence>
<feature type="non-terminal residue" evidence="1">
    <location>
        <position position="107"/>
    </location>
</feature>
<dbReference type="EMBL" id="LXQA010349995">
    <property type="protein sequence ID" value="MCI45880.1"/>
    <property type="molecule type" value="Genomic_DNA"/>
</dbReference>